<feature type="region of interest" description="Disordered" evidence="1">
    <location>
        <begin position="1"/>
        <end position="42"/>
    </location>
</feature>
<dbReference type="AlphaFoldDB" id="A0A9E9LV80"/>
<evidence type="ECO:0000256" key="1">
    <source>
        <dbReference type="SAM" id="MobiDB-lite"/>
    </source>
</evidence>
<dbReference type="PANTHER" id="PTHR35562:SF2">
    <property type="entry name" value="DNA ENDONUCLEASE SMRA-RELATED"/>
    <property type="match status" value="1"/>
</dbReference>
<dbReference type="Pfam" id="PF01713">
    <property type="entry name" value="Smr"/>
    <property type="match status" value="1"/>
</dbReference>
<evidence type="ECO:0000313" key="3">
    <source>
        <dbReference type="EMBL" id="WAW10310.1"/>
    </source>
</evidence>
<dbReference type="KEGG" id="ovb:NB640_01190"/>
<dbReference type="EMBL" id="CP098242">
    <property type="protein sequence ID" value="WAW10310.1"/>
    <property type="molecule type" value="Genomic_DNA"/>
</dbReference>
<name>A0A9E9LV80_9BURK</name>
<organism evidence="3 4">
    <name type="scientific">Oxalobacter vibrioformis</name>
    <dbReference type="NCBI Taxonomy" id="933080"/>
    <lineage>
        <taxon>Bacteria</taxon>
        <taxon>Pseudomonadati</taxon>
        <taxon>Pseudomonadota</taxon>
        <taxon>Betaproteobacteria</taxon>
        <taxon>Burkholderiales</taxon>
        <taxon>Oxalobacteraceae</taxon>
        <taxon>Oxalobacter</taxon>
    </lineage>
</organism>
<evidence type="ECO:0000313" key="4">
    <source>
        <dbReference type="Proteomes" id="UP001156215"/>
    </source>
</evidence>
<dbReference type="PROSITE" id="PS50828">
    <property type="entry name" value="SMR"/>
    <property type="match status" value="1"/>
</dbReference>
<keyword evidence="4" id="KW-1185">Reference proteome</keyword>
<dbReference type="SUPFAM" id="SSF160443">
    <property type="entry name" value="SMR domain-like"/>
    <property type="match status" value="1"/>
</dbReference>
<dbReference type="InterPro" id="IPR036063">
    <property type="entry name" value="Smr_dom_sf"/>
</dbReference>
<dbReference type="SMART" id="SM00463">
    <property type="entry name" value="SMR"/>
    <property type="match status" value="1"/>
</dbReference>
<evidence type="ECO:0000259" key="2">
    <source>
        <dbReference type="PROSITE" id="PS50828"/>
    </source>
</evidence>
<proteinExistence type="predicted"/>
<dbReference type="PANTHER" id="PTHR35562">
    <property type="entry name" value="DNA ENDONUCLEASE SMRA-RELATED"/>
    <property type="match status" value="1"/>
</dbReference>
<dbReference type="InterPro" id="IPR002625">
    <property type="entry name" value="Smr_dom"/>
</dbReference>
<accession>A0A9E9LV80</accession>
<dbReference type="Proteomes" id="UP001156215">
    <property type="component" value="Chromosome"/>
</dbReference>
<feature type="compositionally biased region" description="Basic and acidic residues" evidence="1">
    <location>
        <begin position="22"/>
        <end position="42"/>
    </location>
</feature>
<sequence length="213" mass="24314">MSSPIKDFSDLKSLHKTLKKKKEAEKREEEARRRKEREVEREASLFRDSIGDVVPLDASDRVVPQSPKPAPIPNQRIADNKAALHESIFDEFNVDTLLETDADLSYRKNGIAQEVVRRLRRGHWIIQDELDLHGQRRDEARERLVEFLRRCTLKGFRCVRVIHGKGLGSVNQEPVLKKLVHGWLVQREEVIAFVQAKGVDGGSGALLVLLKGK</sequence>
<gene>
    <name evidence="3" type="ORF">NB640_01190</name>
</gene>
<dbReference type="RefSeq" id="WP_269309320.1">
    <property type="nucleotide sequence ID" value="NZ_CP098242.1"/>
</dbReference>
<reference evidence="3" key="1">
    <citation type="journal article" date="2022" name="Front. Microbiol.">
        <title>New perspectives on an old grouping: The genomic and phenotypic variability of Oxalobacter formigenes and the implications for calcium oxalate stone prevention.</title>
        <authorList>
            <person name="Chmiel J.A."/>
            <person name="Carr C."/>
            <person name="Stuivenberg G.A."/>
            <person name="Venema R."/>
            <person name="Chanyi R.M."/>
            <person name="Al K.F."/>
            <person name="Giguere D."/>
            <person name="Say H."/>
            <person name="Akouris P.P."/>
            <person name="Dominguez Romero S.A."/>
            <person name="Kwong A."/>
            <person name="Tai V."/>
            <person name="Koval S.F."/>
            <person name="Razvi H."/>
            <person name="Bjazevic J."/>
            <person name="Burton J.P."/>
        </authorList>
    </citation>
    <scope>NUCLEOTIDE SEQUENCE</scope>
    <source>
        <strain evidence="3">WoOx3</strain>
    </source>
</reference>
<protein>
    <submittedName>
        <fullName evidence="3">Smr/MutS family protein</fullName>
    </submittedName>
</protein>
<feature type="domain" description="Smr" evidence="2">
    <location>
        <begin position="130"/>
        <end position="211"/>
    </location>
</feature>
<dbReference type="Gene3D" id="3.30.1370.110">
    <property type="match status" value="1"/>
</dbReference>
<dbReference type="GO" id="GO:0004520">
    <property type="term" value="F:DNA endonuclease activity"/>
    <property type="evidence" value="ECO:0007669"/>
    <property type="project" value="TreeGrafter"/>
</dbReference>